<evidence type="ECO:0000256" key="3">
    <source>
        <dbReference type="ARBA" id="ARBA00023014"/>
    </source>
</evidence>
<evidence type="ECO:0000259" key="4">
    <source>
        <dbReference type="PROSITE" id="PS51379"/>
    </source>
</evidence>
<dbReference type="EMBL" id="LGSS01000009">
    <property type="protein sequence ID" value="KNF08112.1"/>
    <property type="molecule type" value="Genomic_DNA"/>
</dbReference>
<organism evidence="5 6">
    <name type="scientific">Gottschalkia purinilytica</name>
    <name type="common">Clostridium purinilyticum</name>
    <dbReference type="NCBI Taxonomy" id="1503"/>
    <lineage>
        <taxon>Bacteria</taxon>
        <taxon>Bacillati</taxon>
        <taxon>Bacillota</taxon>
        <taxon>Tissierellia</taxon>
        <taxon>Tissierellales</taxon>
        <taxon>Gottschalkiaceae</taxon>
        <taxon>Gottschalkia</taxon>
    </lineage>
</organism>
<evidence type="ECO:0000256" key="2">
    <source>
        <dbReference type="ARBA" id="ARBA00023004"/>
    </source>
</evidence>
<evidence type="ECO:0000313" key="6">
    <source>
        <dbReference type="Proteomes" id="UP000037267"/>
    </source>
</evidence>
<dbReference type="STRING" id="1503.CLPU_9c00080"/>
<dbReference type="GO" id="GO:0051536">
    <property type="term" value="F:iron-sulfur cluster binding"/>
    <property type="evidence" value="ECO:0007669"/>
    <property type="project" value="UniProtKB-KW"/>
</dbReference>
<proteinExistence type="predicted"/>
<name>A0A0L0W9I5_GOTPU</name>
<dbReference type="PROSITE" id="PS00198">
    <property type="entry name" value="4FE4S_FER_1"/>
    <property type="match status" value="1"/>
</dbReference>
<dbReference type="GO" id="GO:0046872">
    <property type="term" value="F:metal ion binding"/>
    <property type="evidence" value="ECO:0007669"/>
    <property type="project" value="UniProtKB-KW"/>
</dbReference>
<dbReference type="OrthoDB" id="9815745at2"/>
<gene>
    <name evidence="5" type="ORF">CLPU_9c00080</name>
</gene>
<keyword evidence="2" id="KW-0408">Iron</keyword>
<keyword evidence="6" id="KW-1185">Reference proteome</keyword>
<dbReference type="PANTHER" id="PTHR42827:SF1">
    <property type="entry name" value="IRON-SULFUR CLUSTER-BINDING PROTEIN"/>
    <property type="match status" value="1"/>
</dbReference>
<accession>A0A0L0W9I5</accession>
<keyword evidence="1" id="KW-0479">Metal-binding</keyword>
<keyword evidence="3" id="KW-0411">Iron-sulfur</keyword>
<evidence type="ECO:0000256" key="1">
    <source>
        <dbReference type="ARBA" id="ARBA00022723"/>
    </source>
</evidence>
<dbReference type="RefSeq" id="WP_050355483.1">
    <property type="nucleotide sequence ID" value="NZ_LGSS01000009.1"/>
</dbReference>
<evidence type="ECO:0000313" key="5">
    <source>
        <dbReference type="EMBL" id="KNF08112.1"/>
    </source>
</evidence>
<dbReference type="SUPFAM" id="SSF54862">
    <property type="entry name" value="4Fe-4S ferredoxins"/>
    <property type="match status" value="1"/>
</dbReference>
<dbReference type="InterPro" id="IPR017896">
    <property type="entry name" value="4Fe4S_Fe-S-bd"/>
</dbReference>
<dbReference type="PANTHER" id="PTHR42827">
    <property type="entry name" value="IRON-SULFUR CLUSTER-BINDING PROTEIN-RELATED"/>
    <property type="match status" value="1"/>
</dbReference>
<reference evidence="6" key="1">
    <citation type="submission" date="2015-07" db="EMBL/GenBank/DDBJ databases">
        <title>Draft genome sequence of the purine-degrading Gottschalkia purinilyticum DSM 1384 (formerly Clostridium purinilyticum).</title>
        <authorList>
            <person name="Poehlein A."/>
            <person name="Schiel-Bengelsdorf B."/>
            <person name="Bengelsdorf F.R."/>
            <person name="Daniel R."/>
            <person name="Duerre P."/>
        </authorList>
    </citation>
    <scope>NUCLEOTIDE SEQUENCE [LARGE SCALE GENOMIC DNA]</scope>
    <source>
        <strain evidence="6">DSM 1384</strain>
    </source>
</reference>
<protein>
    <recommendedName>
        <fullName evidence="4">4Fe-4S ferredoxin-type domain-containing protein</fullName>
    </recommendedName>
</protein>
<dbReference type="PROSITE" id="PS51379">
    <property type="entry name" value="4FE4S_FER_2"/>
    <property type="match status" value="1"/>
</dbReference>
<sequence length="298" mass="33687">MEKLTIRIKEYALNQGADLFGVALASDLQIDIPTPHRPCDLMPSVKTVVVLGFHIPDAAIDAMIDGTTNYSYQMFGYTFLNREMDSVAYRLSKYIEKEGYLALPIPGRGCQYWDKKFHGPISFRHAAVAAGLGQFGWSGNVLTHEYGPRQRFIAILTDAPLIHNKPLEENPCKKCFECVKNCPIGAIKTKEHTVKLGNKEYTYGVLDAESCWWVGKGLTTKAWPNANFNPRVDVERPKEMTPLEKLDIVWKKRDSRIVTNERDEASYGATFCSRCMALCKAGKRNIREKNNNKKEISS</sequence>
<comment type="caution">
    <text evidence="5">The sequence shown here is derived from an EMBL/GenBank/DDBJ whole genome shotgun (WGS) entry which is preliminary data.</text>
</comment>
<dbReference type="Proteomes" id="UP000037267">
    <property type="component" value="Unassembled WGS sequence"/>
</dbReference>
<dbReference type="AlphaFoldDB" id="A0A0L0W9I5"/>
<feature type="domain" description="4Fe-4S ferredoxin-type" evidence="4">
    <location>
        <begin position="163"/>
        <end position="192"/>
    </location>
</feature>
<dbReference type="InterPro" id="IPR017900">
    <property type="entry name" value="4Fe4S_Fe_S_CS"/>
</dbReference>